<dbReference type="PIRSF" id="PIRSF005962">
    <property type="entry name" value="Pept_M20D_amidohydro"/>
    <property type="match status" value="1"/>
</dbReference>
<gene>
    <name evidence="2" type="ORF">J2S11_003312</name>
</gene>
<dbReference type="InterPro" id="IPR052030">
    <property type="entry name" value="Peptidase_M20/M20A_hydrolases"/>
</dbReference>
<keyword evidence="3" id="KW-1185">Reference proteome</keyword>
<evidence type="ECO:0000259" key="1">
    <source>
        <dbReference type="Pfam" id="PF07687"/>
    </source>
</evidence>
<dbReference type="InterPro" id="IPR011650">
    <property type="entry name" value="Peptidase_M20_dimer"/>
</dbReference>
<dbReference type="InterPro" id="IPR017439">
    <property type="entry name" value="Amidohydrolase"/>
</dbReference>
<organism evidence="2 3">
    <name type="scientific">Caldalkalibacillus horti</name>
    <dbReference type="NCBI Taxonomy" id="77523"/>
    <lineage>
        <taxon>Bacteria</taxon>
        <taxon>Bacillati</taxon>
        <taxon>Bacillota</taxon>
        <taxon>Bacilli</taxon>
        <taxon>Bacillales</taxon>
        <taxon>Bacillaceae</taxon>
        <taxon>Caldalkalibacillus</taxon>
    </lineage>
</organism>
<reference evidence="2 3" key="1">
    <citation type="submission" date="2023-07" db="EMBL/GenBank/DDBJ databases">
        <title>Genomic Encyclopedia of Type Strains, Phase IV (KMG-IV): sequencing the most valuable type-strain genomes for metagenomic binning, comparative biology and taxonomic classification.</title>
        <authorList>
            <person name="Goeker M."/>
        </authorList>
    </citation>
    <scope>NUCLEOTIDE SEQUENCE [LARGE SCALE GENOMIC DNA]</scope>
    <source>
        <strain evidence="2 3">DSM 12751</strain>
    </source>
</reference>
<protein>
    <submittedName>
        <fullName evidence="2">Aminobenzoyl-glutamate utilization protein A</fullName>
    </submittedName>
</protein>
<name>A0ABT9W2U3_9BACI</name>
<evidence type="ECO:0000313" key="2">
    <source>
        <dbReference type="EMBL" id="MDQ0167387.1"/>
    </source>
</evidence>
<dbReference type="Pfam" id="PF01546">
    <property type="entry name" value="Peptidase_M20"/>
    <property type="match status" value="1"/>
</dbReference>
<dbReference type="SUPFAM" id="SSF53187">
    <property type="entry name" value="Zn-dependent exopeptidases"/>
    <property type="match status" value="1"/>
</dbReference>
<evidence type="ECO:0000313" key="3">
    <source>
        <dbReference type="Proteomes" id="UP001235840"/>
    </source>
</evidence>
<accession>A0ABT9W2U3</accession>
<dbReference type="EMBL" id="JAUSTY010000015">
    <property type="protein sequence ID" value="MDQ0167387.1"/>
    <property type="molecule type" value="Genomic_DNA"/>
</dbReference>
<sequence>MKKWTRYESRFEQFITKYSEELVRWRRDFHQHPELGWMEYRTTFKIAQILEKLSYDVIIGREVLSSSFRLGLPDRQQSYAAVVRAKEEGVPEEYLEQMVDGHTGLVAKLDTGKEGPHIALRFDIDALPIQEFEDAKHDPYRLKFHSKHPGVMHACGHDGHMTIGLGLAHFIHECREELTGTFTLLFQPAEEGSRGAKAMVEKGWLEGVDYFLAGHIGFSVFELGEVAASTSNFLATTKLNVEFKGKSAHAGQEPQNGRNALQAGAAAALQIHSIPRHGEGITRVNVGKMNAGEGRNIIPEYSLLELETRGQTTDLNQYMVKEVKRIITAAAMAYDVQAGVEIVGEGISSSCDQELTYLIQKLWQGSSRIKQIKESAELGASEDVCYMLQRVKEQGGQATYMLFGSPLEAGHHHPLFDYREEVLEVAIEAFSRIVYHLSTGDEQGNDHNKG</sequence>
<dbReference type="InterPro" id="IPR036264">
    <property type="entry name" value="Bact_exopeptidase_dim_dom"/>
</dbReference>
<dbReference type="SUPFAM" id="SSF55031">
    <property type="entry name" value="Bacterial exopeptidase dimerisation domain"/>
    <property type="match status" value="1"/>
</dbReference>
<dbReference type="InterPro" id="IPR002933">
    <property type="entry name" value="Peptidase_M20"/>
</dbReference>
<feature type="domain" description="Peptidase M20 dimerisation" evidence="1">
    <location>
        <begin position="239"/>
        <end position="331"/>
    </location>
</feature>
<dbReference type="PANTHER" id="PTHR30575">
    <property type="entry name" value="PEPTIDASE M20"/>
    <property type="match status" value="1"/>
</dbReference>
<proteinExistence type="predicted"/>
<dbReference type="Pfam" id="PF07687">
    <property type="entry name" value="M20_dimer"/>
    <property type="match status" value="1"/>
</dbReference>
<dbReference type="RefSeq" id="WP_307396266.1">
    <property type="nucleotide sequence ID" value="NZ_BAAADK010000002.1"/>
</dbReference>
<comment type="caution">
    <text evidence="2">The sequence shown here is derived from an EMBL/GenBank/DDBJ whole genome shotgun (WGS) entry which is preliminary data.</text>
</comment>
<dbReference type="Proteomes" id="UP001235840">
    <property type="component" value="Unassembled WGS sequence"/>
</dbReference>
<dbReference type="NCBIfam" id="TIGR01891">
    <property type="entry name" value="amidohydrolases"/>
    <property type="match status" value="1"/>
</dbReference>
<dbReference type="Gene3D" id="3.40.630.10">
    <property type="entry name" value="Zn peptidases"/>
    <property type="match status" value="2"/>
</dbReference>
<dbReference type="PANTHER" id="PTHR30575:SF3">
    <property type="entry name" value="PEPTIDASE M20 DIMERISATION DOMAIN-CONTAINING PROTEIN"/>
    <property type="match status" value="1"/>
</dbReference>